<comment type="caution">
    <text evidence="1">The sequence shown here is derived from an EMBL/GenBank/DDBJ whole genome shotgun (WGS) entry which is preliminary data.</text>
</comment>
<sequence length="556" mass="59775">MSEQAGGVGTAPPASAATSSVPKRTASGQQGRRKTKSSENGGSGILRSSRSTPVTGDRTVKKLRLSKALTIPDTTTVADACRRMANRRVAAALLTDSDALLCGIITDKDVATRVIAEGLVPEETLVSTVMTKNPIFVMTDTLAVDALQKMVQGKFRHLPVVEKGEVVALLDITKCLYDAIARMEQAAEKGNALAAAVEDIERQWGNNLAASSSYVDSLRDRVFRPNLASVITETTKVATVSSVDTVYTATRKMSELRVSSVVITNGNKPSGIFTSKDVLMRVVAKNLAPDTTVDKVMSPNPECATLNTTIVDALHLMHNGKFLHLPVVDQDGHLVACVDVLQLTHGAVSMVGNNGAGIAGDLASTMLQKFWDTAFALEPPDMEEDRNSDLSAKLASENSGLDMRKISTSPSGSRNSFLFKLEDQQGHVHRFNCGTSSLTELTSTIMQRVGEDSNHLEVPHVLYEDDEGDRVLLTTDSDLVAAVNFARTSGWKGLRLFLEYPNQINVLPTTVTTSKEDAWGSTQTTMVACAVAVVGVGLFLCMRKFKGDLTHLLHWG</sequence>
<keyword evidence="2" id="KW-1185">Reference proteome</keyword>
<gene>
    <name evidence="1" type="ORF">O6H91_09G044300</name>
</gene>
<evidence type="ECO:0000313" key="1">
    <source>
        <dbReference type="EMBL" id="KAJ7543584.1"/>
    </source>
</evidence>
<organism evidence="1 2">
    <name type="scientific">Diphasiastrum complanatum</name>
    <name type="common">Issler's clubmoss</name>
    <name type="synonym">Lycopodium complanatum</name>
    <dbReference type="NCBI Taxonomy" id="34168"/>
    <lineage>
        <taxon>Eukaryota</taxon>
        <taxon>Viridiplantae</taxon>
        <taxon>Streptophyta</taxon>
        <taxon>Embryophyta</taxon>
        <taxon>Tracheophyta</taxon>
        <taxon>Lycopodiopsida</taxon>
        <taxon>Lycopodiales</taxon>
        <taxon>Lycopodiaceae</taxon>
        <taxon>Lycopodioideae</taxon>
        <taxon>Diphasiastrum</taxon>
    </lineage>
</organism>
<evidence type="ECO:0000313" key="2">
    <source>
        <dbReference type="Proteomes" id="UP001162992"/>
    </source>
</evidence>
<reference evidence="2" key="1">
    <citation type="journal article" date="2024" name="Proc. Natl. Acad. Sci. U.S.A.">
        <title>Extraordinary preservation of gene collinearity over three hundred million years revealed in homosporous lycophytes.</title>
        <authorList>
            <person name="Li C."/>
            <person name="Wickell D."/>
            <person name="Kuo L.Y."/>
            <person name="Chen X."/>
            <person name="Nie B."/>
            <person name="Liao X."/>
            <person name="Peng D."/>
            <person name="Ji J."/>
            <person name="Jenkins J."/>
            <person name="Williams M."/>
            <person name="Shu S."/>
            <person name="Plott C."/>
            <person name="Barry K."/>
            <person name="Rajasekar S."/>
            <person name="Grimwood J."/>
            <person name="Han X."/>
            <person name="Sun S."/>
            <person name="Hou Z."/>
            <person name="He W."/>
            <person name="Dai G."/>
            <person name="Sun C."/>
            <person name="Schmutz J."/>
            <person name="Leebens-Mack J.H."/>
            <person name="Li F.W."/>
            <person name="Wang L."/>
        </authorList>
    </citation>
    <scope>NUCLEOTIDE SEQUENCE [LARGE SCALE GENOMIC DNA]</scope>
    <source>
        <strain evidence="2">cv. PW_Plant_1</strain>
    </source>
</reference>
<dbReference type="EMBL" id="CM055100">
    <property type="protein sequence ID" value="KAJ7543584.1"/>
    <property type="molecule type" value="Genomic_DNA"/>
</dbReference>
<protein>
    <submittedName>
        <fullName evidence="1">Uncharacterized protein</fullName>
    </submittedName>
</protein>
<name>A0ACC2CNG3_DIPCM</name>
<dbReference type="Proteomes" id="UP001162992">
    <property type="component" value="Chromosome 9"/>
</dbReference>
<proteinExistence type="predicted"/>
<accession>A0ACC2CNG3</accession>